<proteinExistence type="predicted"/>
<accession>A0A896T8B7</accession>
<evidence type="ECO:0000313" key="2">
    <source>
        <dbReference type="EMBL" id="QSD62298.1"/>
    </source>
</evidence>
<feature type="transmembrane region" description="Helical" evidence="1">
    <location>
        <begin position="59"/>
        <end position="81"/>
    </location>
</feature>
<reference evidence="2" key="1">
    <citation type="journal article" date="2020" name="Mol. Microbiol.">
        <title>The CWPS Rubik's cube: Linking diversity of cell wall polysaccharide structures with the encoded biosynthetic machinery of selected Lactococcus lactis strains.</title>
        <authorList>
            <person name="Mahony J."/>
            <person name="Frantzen C."/>
            <person name="Vinogradov E."/>
            <person name="Sadovskaya I."/>
            <person name="Theodorou I."/>
            <person name="Kelleher P."/>
            <person name="Chapot-Chartier M.P."/>
            <person name="Cambillau C."/>
            <person name="Holo H."/>
            <person name="van Sinderen D."/>
        </authorList>
    </citation>
    <scope>NUCLEOTIDE SEQUENCE</scope>
    <source>
        <strain evidence="2">1196</strain>
    </source>
</reference>
<evidence type="ECO:0000256" key="1">
    <source>
        <dbReference type="SAM" id="Phobius"/>
    </source>
</evidence>
<dbReference type="AlphaFoldDB" id="A0A896T8B7"/>
<name>A0A896T8B7_LACLC</name>
<keyword evidence="1" id="KW-1133">Transmembrane helix</keyword>
<evidence type="ECO:0000313" key="3">
    <source>
        <dbReference type="Proteomes" id="UP000663552"/>
    </source>
</evidence>
<dbReference type="Proteomes" id="UP000663552">
    <property type="component" value="Chromosome"/>
</dbReference>
<sequence>MKKTYFMRYFIRSLPLFMSAVLMELLSLLFQFLIFFMNKLALCTKISSFIDLVNQGIIYLNIGSSFFKNISIVLITLAGLIMTRELYFRLRYDSLKNLALSIRGTTKLRRYLHHIESFKASEDKTSKADMVISDYNKAIRKILMDVNNEELLLYTKLPKEHQAQKMLKEVVSEIKEEVSNAYPEYLISGFERHGNSLWLKGTRK</sequence>
<dbReference type="EMBL" id="CP032148">
    <property type="protein sequence ID" value="QSD62298.1"/>
    <property type="molecule type" value="Genomic_DNA"/>
</dbReference>
<organism evidence="2 3">
    <name type="scientific">Lactococcus lactis subsp. cremoris</name>
    <name type="common">Streptococcus cremoris</name>
    <dbReference type="NCBI Taxonomy" id="1359"/>
    <lineage>
        <taxon>Bacteria</taxon>
        <taxon>Bacillati</taxon>
        <taxon>Bacillota</taxon>
        <taxon>Bacilli</taxon>
        <taxon>Lactobacillales</taxon>
        <taxon>Streptococcaceae</taxon>
        <taxon>Lactococcus</taxon>
    </lineage>
</organism>
<keyword evidence="1" id="KW-0812">Transmembrane</keyword>
<keyword evidence="1" id="KW-0472">Membrane</keyword>
<protein>
    <submittedName>
        <fullName evidence="2">Uncharacterized protein</fullName>
    </submittedName>
</protein>
<gene>
    <name evidence="2" type="ORF">LL1196_0647</name>
</gene>
<dbReference type="RefSeq" id="WP_021216111.1">
    <property type="nucleotide sequence ID" value="NZ_CP032148.2"/>
</dbReference>